<evidence type="ECO:0000256" key="4">
    <source>
        <dbReference type="ARBA" id="ARBA00023163"/>
    </source>
</evidence>
<name>A0A0S2KA78_9GAMM</name>
<dbReference type="InterPro" id="IPR011006">
    <property type="entry name" value="CheY-like_superfamily"/>
</dbReference>
<evidence type="ECO:0000259" key="6">
    <source>
        <dbReference type="PROSITE" id="PS50043"/>
    </source>
</evidence>
<keyword evidence="2" id="KW-0805">Transcription regulation</keyword>
<dbReference type="PRINTS" id="PR00038">
    <property type="entry name" value="HTHLUXR"/>
</dbReference>
<dbReference type="CDD" id="cd06170">
    <property type="entry name" value="LuxR_C_like"/>
    <property type="match status" value="1"/>
</dbReference>
<dbReference type="GO" id="GO:0000160">
    <property type="term" value="P:phosphorelay signal transduction system"/>
    <property type="evidence" value="ECO:0007669"/>
    <property type="project" value="InterPro"/>
</dbReference>
<dbReference type="STRING" id="1249552.PS2015_593"/>
<dbReference type="GO" id="GO:0006355">
    <property type="term" value="P:regulation of DNA-templated transcription"/>
    <property type="evidence" value="ECO:0007669"/>
    <property type="project" value="InterPro"/>
</dbReference>
<accession>A0A0S2KA78</accession>
<evidence type="ECO:0000256" key="1">
    <source>
        <dbReference type="ARBA" id="ARBA00022553"/>
    </source>
</evidence>
<dbReference type="InterPro" id="IPR000792">
    <property type="entry name" value="Tscrpt_reg_LuxR_C"/>
</dbReference>
<gene>
    <name evidence="8" type="ORF">PS2015_593</name>
</gene>
<feature type="modified residue" description="4-aspartylphosphate" evidence="5">
    <location>
        <position position="54"/>
    </location>
</feature>
<dbReference type="Pfam" id="PF00196">
    <property type="entry name" value="GerE"/>
    <property type="match status" value="1"/>
</dbReference>
<evidence type="ECO:0000256" key="5">
    <source>
        <dbReference type="PROSITE-ProRule" id="PRU00169"/>
    </source>
</evidence>
<evidence type="ECO:0000256" key="2">
    <source>
        <dbReference type="ARBA" id="ARBA00023015"/>
    </source>
</evidence>
<dbReference type="AlphaFoldDB" id="A0A0S2KA78"/>
<keyword evidence="4" id="KW-0804">Transcription</keyword>
<keyword evidence="1 5" id="KW-0597">Phosphoprotein</keyword>
<evidence type="ECO:0000259" key="7">
    <source>
        <dbReference type="PROSITE" id="PS50110"/>
    </source>
</evidence>
<dbReference type="InterPro" id="IPR039420">
    <property type="entry name" value="WalR-like"/>
</dbReference>
<evidence type="ECO:0000313" key="8">
    <source>
        <dbReference type="EMBL" id="ALO45276.1"/>
    </source>
</evidence>
<keyword evidence="9" id="KW-1185">Reference proteome</keyword>
<evidence type="ECO:0000313" key="9">
    <source>
        <dbReference type="Proteomes" id="UP000065641"/>
    </source>
</evidence>
<dbReference type="InterPro" id="IPR058245">
    <property type="entry name" value="NreC/VraR/RcsB-like_REC"/>
</dbReference>
<proteinExistence type="predicted"/>
<evidence type="ECO:0000256" key="3">
    <source>
        <dbReference type="ARBA" id="ARBA00023125"/>
    </source>
</evidence>
<organism evidence="8 9">
    <name type="scientific">Pseudohongiella spirulinae</name>
    <dbReference type="NCBI Taxonomy" id="1249552"/>
    <lineage>
        <taxon>Bacteria</taxon>
        <taxon>Pseudomonadati</taxon>
        <taxon>Pseudomonadota</taxon>
        <taxon>Gammaproteobacteria</taxon>
        <taxon>Pseudomonadales</taxon>
        <taxon>Pseudohongiellaceae</taxon>
        <taxon>Pseudohongiella</taxon>
    </lineage>
</organism>
<dbReference type="RefSeq" id="WP_058020804.1">
    <property type="nucleotide sequence ID" value="NZ_CP013189.1"/>
</dbReference>
<feature type="domain" description="HTH luxR-type" evidence="6">
    <location>
        <begin position="142"/>
        <end position="207"/>
    </location>
</feature>
<dbReference type="Gene3D" id="3.40.50.2300">
    <property type="match status" value="1"/>
</dbReference>
<dbReference type="OrthoDB" id="9796655at2"/>
<dbReference type="PANTHER" id="PTHR43214">
    <property type="entry name" value="TWO-COMPONENT RESPONSE REGULATOR"/>
    <property type="match status" value="1"/>
</dbReference>
<dbReference type="SUPFAM" id="SSF46894">
    <property type="entry name" value="C-terminal effector domain of the bipartite response regulators"/>
    <property type="match status" value="1"/>
</dbReference>
<dbReference type="Proteomes" id="UP000065641">
    <property type="component" value="Chromosome"/>
</dbReference>
<dbReference type="PANTHER" id="PTHR43214:SF41">
    <property type="entry name" value="NITRATE_NITRITE RESPONSE REGULATOR PROTEIN NARP"/>
    <property type="match status" value="1"/>
</dbReference>
<dbReference type="InterPro" id="IPR016032">
    <property type="entry name" value="Sig_transdc_resp-reg_C-effctor"/>
</dbReference>
<dbReference type="PROSITE" id="PS50043">
    <property type="entry name" value="HTH_LUXR_2"/>
    <property type="match status" value="1"/>
</dbReference>
<protein>
    <submittedName>
        <fullName evidence="8">Two component transcriptional regulator, LuxR family</fullName>
    </submittedName>
</protein>
<feature type="domain" description="Response regulatory" evidence="7">
    <location>
        <begin position="3"/>
        <end position="119"/>
    </location>
</feature>
<sequence length="211" mass="23311">MIKVFVVDDHEIVRQGICRMLECTPDFELAGQAADGWNLVEKVLDSGANLLVMDMNMPGPESIDLIADMHKRAPDVPVLVLSMVDDVQVASAALKAGALGYLTKNSDSLMIVQAIRQCLEGNGYIQPELGARMIQAAGQQHREAPHKTLSSREKQIFLLIANGMSINQISEKLHISPKTVSTHKFRIMQKLALSNTSELVRYAIRHRVIEA</sequence>
<dbReference type="PROSITE" id="PS50110">
    <property type="entry name" value="RESPONSE_REGULATORY"/>
    <property type="match status" value="1"/>
</dbReference>
<dbReference type="SMART" id="SM00421">
    <property type="entry name" value="HTH_LUXR"/>
    <property type="match status" value="1"/>
</dbReference>
<dbReference type="KEGG" id="pspi:PS2015_593"/>
<dbReference type="InterPro" id="IPR001789">
    <property type="entry name" value="Sig_transdc_resp-reg_receiver"/>
</dbReference>
<dbReference type="SUPFAM" id="SSF52172">
    <property type="entry name" value="CheY-like"/>
    <property type="match status" value="1"/>
</dbReference>
<dbReference type="CDD" id="cd17535">
    <property type="entry name" value="REC_NarL-like"/>
    <property type="match status" value="1"/>
</dbReference>
<dbReference type="EMBL" id="CP013189">
    <property type="protein sequence ID" value="ALO45276.1"/>
    <property type="molecule type" value="Genomic_DNA"/>
</dbReference>
<keyword evidence="3" id="KW-0238">DNA-binding</keyword>
<dbReference type="SMART" id="SM00448">
    <property type="entry name" value="REC"/>
    <property type="match status" value="1"/>
</dbReference>
<dbReference type="Pfam" id="PF00072">
    <property type="entry name" value="Response_reg"/>
    <property type="match status" value="1"/>
</dbReference>
<reference evidence="8 9" key="1">
    <citation type="submission" date="2015-11" db="EMBL/GenBank/DDBJ databases">
        <authorList>
            <person name="Zhang Y."/>
            <person name="Guo Z."/>
        </authorList>
    </citation>
    <scope>NUCLEOTIDE SEQUENCE [LARGE SCALE GENOMIC DNA]</scope>
    <source>
        <strain evidence="8 9">KCTC 32221</strain>
    </source>
</reference>
<dbReference type="GO" id="GO:0003677">
    <property type="term" value="F:DNA binding"/>
    <property type="evidence" value="ECO:0007669"/>
    <property type="project" value="UniProtKB-KW"/>
</dbReference>